<dbReference type="KEGG" id="cbot:ATE48_02675"/>
<feature type="signal peptide" evidence="1">
    <location>
        <begin position="1"/>
        <end position="20"/>
    </location>
</feature>
<keyword evidence="3" id="KW-1185">Reference proteome</keyword>
<gene>
    <name evidence="2" type="ORF">ATE48_02675</name>
</gene>
<accession>A0A1B1AEB9</accession>
<evidence type="ECO:0000256" key="1">
    <source>
        <dbReference type="SAM" id="SignalP"/>
    </source>
</evidence>
<keyword evidence="1" id="KW-0732">Signal</keyword>
<name>A0A1B1AEB9_9PROT</name>
<evidence type="ECO:0000313" key="3">
    <source>
        <dbReference type="Proteomes" id="UP000092498"/>
    </source>
</evidence>
<dbReference type="STRING" id="1759059.ATE48_02675"/>
<dbReference type="Proteomes" id="UP000092498">
    <property type="component" value="Chromosome"/>
</dbReference>
<dbReference type="OrthoDB" id="7630914at2"/>
<reference evidence="2 3" key="1">
    <citation type="submission" date="2015-11" db="EMBL/GenBank/DDBJ databases">
        <title>Whole-Genome Sequence of Candidatus Oderbacter manganicum from the National Park Lower Oder Valley, Germany.</title>
        <authorList>
            <person name="Braun B."/>
            <person name="Liere K."/>
            <person name="Szewzyk U."/>
        </authorList>
    </citation>
    <scope>NUCLEOTIDE SEQUENCE [LARGE SCALE GENOMIC DNA]</scope>
    <source>
        <strain evidence="2 3">OTSz_A_272</strain>
    </source>
</reference>
<proteinExistence type="predicted"/>
<dbReference type="InParanoid" id="A0A1B1AEB9"/>
<dbReference type="RefSeq" id="WP_066767545.1">
    <property type="nucleotide sequence ID" value="NZ_CP013244.1"/>
</dbReference>
<evidence type="ECO:0000313" key="2">
    <source>
        <dbReference type="EMBL" id="ANP44903.1"/>
    </source>
</evidence>
<organism evidence="2 3">
    <name type="scientific">Candidatus Viadribacter manganicus</name>
    <dbReference type="NCBI Taxonomy" id="1759059"/>
    <lineage>
        <taxon>Bacteria</taxon>
        <taxon>Pseudomonadati</taxon>
        <taxon>Pseudomonadota</taxon>
        <taxon>Alphaproteobacteria</taxon>
        <taxon>Hyphomonadales</taxon>
        <taxon>Hyphomonadaceae</taxon>
        <taxon>Candidatus Viadribacter</taxon>
    </lineage>
</organism>
<feature type="chain" id="PRO_5008518652" evidence="1">
    <location>
        <begin position="21"/>
        <end position="281"/>
    </location>
</feature>
<sequence length="281" mass="30415">MRFLFLALALVSGTASVASATEPNARTAFVERRGLLEADAQCRLFTPEIRSALGVGLAQARGALLRSGWTSANVRELEDAAVSAARGRSCGDQRTATAAADARRAFSSWINVGAMDFPGWGRSWRARRAVDTSGWRLSQVIDAPLVANFGVRQRGELQRLTLAIPVARNETGPASAQLILRDSARVAVREVALTQRISQGLEAGLPAPGTSLTIPSTRTTERVDNQQFVVFTFPDTAFRDLVTLDPRETVEIRLQSGRSSQRLLVEVGDVAAARAFLTIRR</sequence>
<protein>
    <submittedName>
        <fullName evidence="2">Uncharacterized protein</fullName>
    </submittedName>
</protein>
<dbReference type="EMBL" id="CP013244">
    <property type="protein sequence ID" value="ANP44903.1"/>
    <property type="molecule type" value="Genomic_DNA"/>
</dbReference>
<dbReference type="AlphaFoldDB" id="A0A1B1AEB9"/>